<dbReference type="InterPro" id="IPR050384">
    <property type="entry name" value="Endophilin_SH3RF"/>
</dbReference>
<proteinExistence type="inferred from homology"/>
<dbReference type="Proteomes" id="UP000184330">
    <property type="component" value="Unassembled WGS sequence"/>
</dbReference>
<dbReference type="Gene3D" id="2.30.30.40">
    <property type="entry name" value="SH3 Domains"/>
    <property type="match status" value="1"/>
</dbReference>
<dbReference type="GO" id="GO:0010008">
    <property type="term" value="C:endosome membrane"/>
    <property type="evidence" value="ECO:0007669"/>
    <property type="project" value="UniProtKB-SubCell"/>
</dbReference>
<evidence type="ECO:0000259" key="10">
    <source>
        <dbReference type="PROSITE" id="PS50002"/>
    </source>
</evidence>
<evidence type="ECO:0000256" key="3">
    <source>
        <dbReference type="ARBA" id="ARBA00009666"/>
    </source>
</evidence>
<organism evidence="11 12">
    <name type="scientific">Phialocephala subalpina</name>
    <dbReference type="NCBI Taxonomy" id="576137"/>
    <lineage>
        <taxon>Eukaryota</taxon>
        <taxon>Fungi</taxon>
        <taxon>Dikarya</taxon>
        <taxon>Ascomycota</taxon>
        <taxon>Pezizomycotina</taxon>
        <taxon>Leotiomycetes</taxon>
        <taxon>Helotiales</taxon>
        <taxon>Mollisiaceae</taxon>
        <taxon>Phialocephala</taxon>
        <taxon>Phialocephala fortinii species complex</taxon>
    </lineage>
</organism>
<evidence type="ECO:0000256" key="6">
    <source>
        <dbReference type="ARBA" id="ARBA00018978"/>
    </source>
</evidence>
<comment type="subunit">
    <text evidence="4">Component of the ESCRT-0 complex composed of HSE1 and VPS27.</text>
</comment>
<evidence type="ECO:0000256" key="4">
    <source>
        <dbReference type="ARBA" id="ARBA00011446"/>
    </source>
</evidence>
<comment type="function">
    <text evidence="1">Component of the ESCRT-0 complex which is the sorting receptor for ubiquitinated cargo proteins at the multivesicular body (MVB).</text>
</comment>
<dbReference type="InterPro" id="IPR001452">
    <property type="entry name" value="SH3_domain"/>
</dbReference>
<dbReference type="SUPFAM" id="SSF50044">
    <property type="entry name" value="SH3-domain"/>
    <property type="match status" value="1"/>
</dbReference>
<evidence type="ECO:0000256" key="1">
    <source>
        <dbReference type="ARBA" id="ARBA00002654"/>
    </source>
</evidence>
<keyword evidence="7 9" id="KW-0728">SH3 domain</keyword>
<dbReference type="FunFam" id="2.30.30.40:FF:000072">
    <property type="entry name" value="Unconventional Myosin IB"/>
    <property type="match status" value="1"/>
</dbReference>
<dbReference type="PRINTS" id="PR00452">
    <property type="entry name" value="SH3DOMAIN"/>
</dbReference>
<dbReference type="PROSITE" id="PS50002">
    <property type="entry name" value="SH3"/>
    <property type="match status" value="1"/>
</dbReference>
<comment type="similarity">
    <text evidence="3">Belongs to the STAM family.</text>
</comment>
<sequence>MPHSTSSPGDDLPPPATTTAVQYRAMYDFTGQNEHEATVKEGDVIEVIEKTESGWWLVRFGGKLGWLPGAYVEEISTPTSETGVSSSSRPADEAPVIRNAMSAVGRLTRI</sequence>
<name>A0A1L7XHL2_9HELO</name>
<dbReference type="CDD" id="cd11856">
    <property type="entry name" value="SH3_p47phox_like"/>
    <property type="match status" value="1"/>
</dbReference>
<feature type="domain" description="SH3" evidence="10">
    <location>
        <begin position="18"/>
        <end position="77"/>
    </location>
</feature>
<dbReference type="SMART" id="SM00326">
    <property type="entry name" value="SH3"/>
    <property type="match status" value="1"/>
</dbReference>
<dbReference type="PRINTS" id="PR01887">
    <property type="entry name" value="SPECTRNALPHA"/>
</dbReference>
<dbReference type="Pfam" id="PF00018">
    <property type="entry name" value="SH3_1"/>
    <property type="match status" value="1"/>
</dbReference>
<evidence type="ECO:0000256" key="7">
    <source>
        <dbReference type="ARBA" id="ARBA00022443"/>
    </source>
</evidence>
<evidence type="ECO:0000256" key="5">
    <source>
        <dbReference type="ARBA" id="ARBA00017923"/>
    </source>
</evidence>
<dbReference type="PANTHER" id="PTHR14167:SF116">
    <property type="entry name" value="CAP, ISOFORM AC"/>
    <property type="match status" value="1"/>
</dbReference>
<dbReference type="STRING" id="576137.A0A1L7XHL2"/>
<evidence type="ECO:0000256" key="9">
    <source>
        <dbReference type="PROSITE-ProRule" id="PRU00192"/>
    </source>
</evidence>
<evidence type="ECO:0000256" key="8">
    <source>
        <dbReference type="ARBA" id="ARBA00022753"/>
    </source>
</evidence>
<keyword evidence="8" id="KW-0967">Endosome</keyword>
<dbReference type="EMBL" id="FJOG01000027">
    <property type="protein sequence ID" value="CZR64530.1"/>
    <property type="molecule type" value="Genomic_DNA"/>
</dbReference>
<evidence type="ECO:0000313" key="11">
    <source>
        <dbReference type="EMBL" id="CZR64530.1"/>
    </source>
</evidence>
<dbReference type="PANTHER" id="PTHR14167">
    <property type="entry name" value="SH3 DOMAIN-CONTAINING"/>
    <property type="match status" value="1"/>
</dbReference>
<gene>
    <name evidence="11" type="ORF">PAC_14428</name>
</gene>
<dbReference type="OrthoDB" id="548867at2759"/>
<accession>A0A1L7XHL2</accession>
<dbReference type="InterPro" id="IPR036028">
    <property type="entry name" value="SH3-like_dom_sf"/>
</dbReference>
<evidence type="ECO:0000256" key="2">
    <source>
        <dbReference type="ARBA" id="ARBA00004125"/>
    </source>
</evidence>
<dbReference type="AlphaFoldDB" id="A0A1L7XHL2"/>
<protein>
    <recommendedName>
        <fullName evidence="5">Class E vacuolar protein-sorting machinery protein HSE1</fullName>
    </recommendedName>
    <alternativeName>
        <fullName evidence="6">Class E vacuolar protein-sorting machinery protein hse1</fullName>
    </alternativeName>
</protein>
<comment type="subcellular location">
    <subcellularLocation>
        <location evidence="2">Endosome membrane</location>
        <topology evidence="2">Peripheral membrane protein</topology>
        <orientation evidence="2">Cytoplasmic side</orientation>
    </subcellularLocation>
</comment>
<reference evidence="11 12" key="1">
    <citation type="submission" date="2016-03" db="EMBL/GenBank/DDBJ databases">
        <authorList>
            <person name="Ploux O."/>
        </authorList>
    </citation>
    <scope>NUCLEOTIDE SEQUENCE [LARGE SCALE GENOMIC DNA]</scope>
    <source>
        <strain evidence="11 12">UAMH 11012</strain>
    </source>
</reference>
<evidence type="ECO:0000313" key="12">
    <source>
        <dbReference type="Proteomes" id="UP000184330"/>
    </source>
</evidence>
<keyword evidence="12" id="KW-1185">Reference proteome</keyword>